<name>A0A0K1QBM2_9BACT</name>
<proteinExistence type="predicted"/>
<organism evidence="2 3">
    <name type="scientific">Labilithrix luteola</name>
    <dbReference type="NCBI Taxonomy" id="1391654"/>
    <lineage>
        <taxon>Bacteria</taxon>
        <taxon>Pseudomonadati</taxon>
        <taxon>Myxococcota</taxon>
        <taxon>Polyangia</taxon>
        <taxon>Polyangiales</taxon>
        <taxon>Labilitrichaceae</taxon>
        <taxon>Labilithrix</taxon>
    </lineage>
</organism>
<feature type="region of interest" description="Disordered" evidence="1">
    <location>
        <begin position="46"/>
        <end position="66"/>
    </location>
</feature>
<dbReference type="Proteomes" id="UP000064967">
    <property type="component" value="Chromosome"/>
</dbReference>
<dbReference type="STRING" id="1391654.AKJ09_09730"/>
<protein>
    <submittedName>
        <fullName evidence="2">Uncharacterized protein</fullName>
    </submittedName>
</protein>
<sequence length="66" mass="7132">MIRALGATRAGECAADQANQDPQEARRQKTSRVAAPCWFTRLRPPRAFNAARPSPSPLGAPRTLSS</sequence>
<evidence type="ECO:0000313" key="3">
    <source>
        <dbReference type="Proteomes" id="UP000064967"/>
    </source>
</evidence>
<keyword evidence="3" id="KW-1185">Reference proteome</keyword>
<feature type="region of interest" description="Disordered" evidence="1">
    <location>
        <begin position="1"/>
        <end position="32"/>
    </location>
</feature>
<dbReference type="AlphaFoldDB" id="A0A0K1QBM2"/>
<accession>A0A0K1QBM2</accession>
<evidence type="ECO:0000313" key="2">
    <source>
        <dbReference type="EMBL" id="AKV03067.1"/>
    </source>
</evidence>
<evidence type="ECO:0000256" key="1">
    <source>
        <dbReference type="SAM" id="MobiDB-lite"/>
    </source>
</evidence>
<dbReference type="EMBL" id="CP012333">
    <property type="protein sequence ID" value="AKV03067.1"/>
    <property type="molecule type" value="Genomic_DNA"/>
</dbReference>
<gene>
    <name evidence="2" type="ORF">AKJ09_09730</name>
</gene>
<dbReference type="KEGG" id="llu:AKJ09_09730"/>
<reference evidence="2 3" key="1">
    <citation type="submission" date="2015-08" db="EMBL/GenBank/DDBJ databases">
        <authorList>
            <person name="Babu N.S."/>
            <person name="Beckwith C.J."/>
            <person name="Beseler K.G."/>
            <person name="Brison A."/>
            <person name="Carone J.V."/>
            <person name="Caskin T.P."/>
            <person name="Diamond M."/>
            <person name="Durham M.E."/>
            <person name="Foxe J.M."/>
            <person name="Go M."/>
            <person name="Henderson B.A."/>
            <person name="Jones I.B."/>
            <person name="McGettigan J.A."/>
            <person name="Micheletti S.J."/>
            <person name="Nasrallah M.E."/>
            <person name="Ortiz D."/>
            <person name="Piller C.R."/>
            <person name="Privatt S.R."/>
            <person name="Schneider S.L."/>
            <person name="Sharp S."/>
            <person name="Smith T.C."/>
            <person name="Stanton J.D."/>
            <person name="Ullery H.E."/>
            <person name="Wilson R.J."/>
            <person name="Serrano M.G."/>
            <person name="Buck G."/>
            <person name="Lee V."/>
            <person name="Wang Y."/>
            <person name="Carvalho R."/>
            <person name="Voegtly L."/>
            <person name="Shi R."/>
            <person name="Duckworth R."/>
            <person name="Johnson A."/>
            <person name="Loviza R."/>
            <person name="Walstead R."/>
            <person name="Shah Z."/>
            <person name="Kiflezghi M."/>
            <person name="Wade K."/>
            <person name="Ball S.L."/>
            <person name="Bradley K.W."/>
            <person name="Asai D.J."/>
            <person name="Bowman C.A."/>
            <person name="Russell D.A."/>
            <person name="Pope W.H."/>
            <person name="Jacobs-Sera D."/>
            <person name="Hendrix R.W."/>
            <person name="Hatfull G.F."/>
        </authorList>
    </citation>
    <scope>NUCLEOTIDE SEQUENCE [LARGE SCALE GENOMIC DNA]</scope>
    <source>
        <strain evidence="2 3">DSM 27648</strain>
    </source>
</reference>